<organism evidence="1 2">
    <name type="scientific">Companilactobacillus mishanensis</name>
    <dbReference type="NCBI Taxonomy" id="2486008"/>
    <lineage>
        <taxon>Bacteria</taxon>
        <taxon>Bacillati</taxon>
        <taxon>Bacillota</taxon>
        <taxon>Bacilli</taxon>
        <taxon>Lactobacillales</taxon>
        <taxon>Lactobacillaceae</taxon>
        <taxon>Companilactobacillus</taxon>
    </lineage>
</organism>
<evidence type="ECO:0000313" key="2">
    <source>
        <dbReference type="Proteomes" id="UP000380386"/>
    </source>
</evidence>
<dbReference type="OrthoDB" id="9784740at2"/>
<dbReference type="EMBL" id="VDFM01000002">
    <property type="protein sequence ID" value="MQS52033.1"/>
    <property type="molecule type" value="Genomic_DNA"/>
</dbReference>
<dbReference type="InterPro" id="IPR016024">
    <property type="entry name" value="ARM-type_fold"/>
</dbReference>
<dbReference type="Proteomes" id="UP000380386">
    <property type="component" value="Unassembled WGS sequence"/>
</dbReference>
<gene>
    <name evidence="1" type="ORF">FHL02_03250</name>
</gene>
<evidence type="ECO:0000313" key="1">
    <source>
        <dbReference type="EMBL" id="MQS52033.1"/>
    </source>
</evidence>
<accession>A0A5P0ZG53</accession>
<dbReference type="Gene3D" id="1.25.10.90">
    <property type="match status" value="1"/>
</dbReference>
<proteinExistence type="predicted"/>
<name>A0A5P0ZG53_9LACO</name>
<dbReference type="AlphaFoldDB" id="A0A5P0ZG53"/>
<dbReference type="Pfam" id="PF08713">
    <property type="entry name" value="DNA_alkylation"/>
    <property type="match status" value="1"/>
</dbReference>
<reference evidence="1 2" key="1">
    <citation type="journal article" date="2019" name="Syst. Appl. Microbiol.">
        <title>Polyphasic characterization of two novel Lactobacillus spp. isolated from blown salami packages: Description of Lactobacillus halodurans sp. nov. and Lactobacillus salsicarnum sp. nov.</title>
        <authorList>
            <person name="Schuster J.A."/>
            <person name="Klingl A."/>
            <person name="Vogel R.F."/>
            <person name="Ehrmann M.A."/>
        </authorList>
    </citation>
    <scope>NUCLEOTIDE SEQUENCE [LARGE SCALE GENOMIC DNA]</scope>
    <source>
        <strain evidence="1 2">TMW 1.2118</strain>
    </source>
</reference>
<dbReference type="InterPro" id="IPR014825">
    <property type="entry name" value="DNA_alkylation"/>
</dbReference>
<comment type="caution">
    <text evidence="1">The sequence shown here is derived from an EMBL/GenBank/DDBJ whole genome shotgun (WGS) entry which is preliminary data.</text>
</comment>
<dbReference type="PANTHER" id="PTHR34070">
    <property type="entry name" value="ARMADILLO-TYPE FOLD"/>
    <property type="match status" value="1"/>
</dbReference>
<dbReference type="RefSeq" id="WP_153382296.1">
    <property type="nucleotide sequence ID" value="NZ_VDFM01000002.1"/>
</dbReference>
<sequence>MLFNLSESNWSTQDYNLFLTELESLGDAKFRKRAETIVRTGYQVLGISMSELKSIGKEISKGTPDAFLKIAGTENYESVIIQAYVLSNMKLNLDEFTKLCDEYLSKSNSWATCDMVIHFKQVTKFRDEYYQTIKNYLHSSNPWLQRSGLVFLLKFYNLPEYNDNNLKLSTEINSDDYYVQMAQAWLYAVIFPNNQEKIYQIIQSDPTSKVAKLTVRKIKSLRHTSDEEKERLTALIN</sequence>
<dbReference type="PANTHER" id="PTHR34070:SF1">
    <property type="entry name" value="DNA ALKYLATION REPAIR PROTEIN"/>
    <property type="match status" value="1"/>
</dbReference>
<dbReference type="SUPFAM" id="SSF48371">
    <property type="entry name" value="ARM repeat"/>
    <property type="match status" value="1"/>
</dbReference>
<protein>
    <submittedName>
        <fullName evidence="1">DNA alkylation repair protein</fullName>
    </submittedName>
</protein>
<dbReference type="CDD" id="cd06561">
    <property type="entry name" value="AlkD_like"/>
    <property type="match status" value="1"/>
</dbReference>